<dbReference type="RefSeq" id="WP_224612114.1">
    <property type="nucleotide sequence ID" value="NZ_JAIQXV010000023.1"/>
</dbReference>
<organism evidence="1 2">
    <name type="scientific">Deinococcus multiflagellatus</name>
    <dbReference type="NCBI Taxonomy" id="1656887"/>
    <lineage>
        <taxon>Bacteria</taxon>
        <taxon>Thermotogati</taxon>
        <taxon>Deinococcota</taxon>
        <taxon>Deinococci</taxon>
        <taxon>Deinococcales</taxon>
        <taxon>Deinococcaceae</taxon>
        <taxon>Deinococcus</taxon>
    </lineage>
</organism>
<protein>
    <submittedName>
        <fullName evidence="1">Uncharacterized protein</fullName>
    </submittedName>
</protein>
<accession>A0ABW1ZQ81</accession>
<keyword evidence="2" id="KW-1185">Reference proteome</keyword>
<proteinExistence type="predicted"/>
<name>A0ABW1ZQ81_9DEIO</name>
<dbReference type="EMBL" id="JBHSWB010000002">
    <property type="protein sequence ID" value="MFC6662472.1"/>
    <property type="molecule type" value="Genomic_DNA"/>
</dbReference>
<dbReference type="Proteomes" id="UP001596317">
    <property type="component" value="Unassembled WGS sequence"/>
</dbReference>
<gene>
    <name evidence="1" type="ORF">ACFP90_20680</name>
</gene>
<reference evidence="2" key="1">
    <citation type="journal article" date="2019" name="Int. J. Syst. Evol. Microbiol.">
        <title>The Global Catalogue of Microorganisms (GCM) 10K type strain sequencing project: providing services to taxonomists for standard genome sequencing and annotation.</title>
        <authorList>
            <consortium name="The Broad Institute Genomics Platform"/>
            <consortium name="The Broad Institute Genome Sequencing Center for Infectious Disease"/>
            <person name="Wu L."/>
            <person name="Ma J."/>
        </authorList>
    </citation>
    <scope>NUCLEOTIDE SEQUENCE [LARGE SCALE GENOMIC DNA]</scope>
    <source>
        <strain evidence="2">CCUG 63830</strain>
    </source>
</reference>
<evidence type="ECO:0000313" key="1">
    <source>
        <dbReference type="EMBL" id="MFC6662472.1"/>
    </source>
</evidence>
<evidence type="ECO:0000313" key="2">
    <source>
        <dbReference type="Proteomes" id="UP001596317"/>
    </source>
</evidence>
<sequence length="137" mass="14845">MPDDTIPTNGPPLTSTVALELVRLQLAAEGVPGWLSAEENAEHLHVVSLAPDLWRGVSPAVQFTVVPAEQVTAPDPLRHFLVATGQPVRLALDWPDEVTPEAGYVIKGHWLNPDRPIGLSPTYRSAIQQIHACRAPL</sequence>
<comment type="caution">
    <text evidence="1">The sequence shown here is derived from an EMBL/GenBank/DDBJ whole genome shotgun (WGS) entry which is preliminary data.</text>
</comment>